<protein>
    <submittedName>
        <fullName evidence="1">Uncharacterized protein</fullName>
    </submittedName>
</protein>
<dbReference type="Proteomes" id="UP000694542">
    <property type="component" value="Chromosome 21"/>
</dbReference>
<dbReference type="Ensembl" id="ENSCAFT00040011820.1">
    <property type="protein sequence ID" value="ENSCAFP00040010247.1"/>
    <property type="gene ID" value="ENSCAFG00040006350.1"/>
</dbReference>
<evidence type="ECO:0000313" key="1">
    <source>
        <dbReference type="Ensembl" id="ENSCAFP00040010247.1"/>
    </source>
</evidence>
<organism evidence="1 2">
    <name type="scientific">Canis lupus familiaris</name>
    <name type="common">Dog</name>
    <name type="synonym">Canis familiaris</name>
    <dbReference type="NCBI Taxonomy" id="9615"/>
    <lineage>
        <taxon>Eukaryota</taxon>
        <taxon>Metazoa</taxon>
        <taxon>Chordata</taxon>
        <taxon>Craniata</taxon>
        <taxon>Vertebrata</taxon>
        <taxon>Euteleostomi</taxon>
        <taxon>Mammalia</taxon>
        <taxon>Eutheria</taxon>
        <taxon>Laurasiatheria</taxon>
        <taxon>Carnivora</taxon>
        <taxon>Caniformia</taxon>
        <taxon>Canidae</taxon>
        <taxon>Canis</taxon>
    </lineage>
</organism>
<dbReference type="AlphaFoldDB" id="A0A8C0Q9R8"/>
<proteinExistence type="predicted"/>
<accession>A0A8C0Q9R8</accession>
<sequence length="68" mass="7827">MYGISIFNFLRNLHTVFHSGCTGLHSHQQSMRVPFSLHLVSCVFDFSHSDRNEVISHNGLDLHFPDDK</sequence>
<evidence type="ECO:0000313" key="2">
    <source>
        <dbReference type="Proteomes" id="UP000694542"/>
    </source>
</evidence>
<reference evidence="1" key="1">
    <citation type="submission" date="2018-10" db="EMBL/GenBank/DDBJ databases">
        <title>De novo assembly of a Great Dane genome.</title>
        <authorList>
            <person name="Kidd J.M."/>
            <person name="Pendleton A.L."/>
            <person name="Shen F."/>
            <person name="Emery S."/>
        </authorList>
    </citation>
    <scope>NUCLEOTIDE SEQUENCE [LARGE SCALE GENOMIC DNA]</scope>
    <source>
        <strain evidence="1">Great Dane</strain>
    </source>
</reference>
<name>A0A8C0Q9R8_CANLF</name>
<reference evidence="1" key="2">
    <citation type="submission" date="2025-08" db="UniProtKB">
        <authorList>
            <consortium name="Ensembl"/>
        </authorList>
    </citation>
    <scope>IDENTIFICATION</scope>
</reference>